<keyword evidence="4" id="KW-0560">Oxidoreductase</keyword>
<dbReference type="Proteomes" id="UP000002668">
    <property type="component" value="Genome"/>
</dbReference>
<keyword evidence="5" id="KW-0408">Iron</keyword>
<dbReference type="GO" id="GO:0005506">
    <property type="term" value="F:iron ion binding"/>
    <property type="evidence" value="ECO:0007669"/>
    <property type="project" value="InterPro"/>
</dbReference>
<evidence type="ECO:0000313" key="6">
    <source>
        <dbReference type="EMBL" id="CBX98938.1"/>
    </source>
</evidence>
<dbReference type="GO" id="GO:0020037">
    <property type="term" value="F:heme binding"/>
    <property type="evidence" value="ECO:0007669"/>
    <property type="project" value="InterPro"/>
</dbReference>
<dbReference type="Gene3D" id="1.10.630.10">
    <property type="entry name" value="Cytochrome P450"/>
    <property type="match status" value="1"/>
</dbReference>
<gene>
    <name evidence="6" type="ORF">LEMA_uP081770.1</name>
</gene>
<evidence type="ECO:0008006" key="8">
    <source>
        <dbReference type="Google" id="ProtNLM"/>
    </source>
</evidence>
<dbReference type="EMBL" id="FP929134">
    <property type="protein sequence ID" value="CBX98938.1"/>
    <property type="molecule type" value="Genomic_DNA"/>
</dbReference>
<organism evidence="7">
    <name type="scientific">Leptosphaeria maculans (strain JN3 / isolate v23.1.3 / race Av1-4-5-6-7-8)</name>
    <name type="common">Blackleg fungus</name>
    <name type="synonym">Phoma lingam</name>
    <dbReference type="NCBI Taxonomy" id="985895"/>
    <lineage>
        <taxon>Eukaryota</taxon>
        <taxon>Fungi</taxon>
        <taxon>Dikarya</taxon>
        <taxon>Ascomycota</taxon>
        <taxon>Pezizomycotina</taxon>
        <taxon>Dothideomycetes</taxon>
        <taxon>Pleosporomycetidae</taxon>
        <taxon>Pleosporales</taxon>
        <taxon>Pleosporineae</taxon>
        <taxon>Leptosphaeriaceae</taxon>
        <taxon>Plenodomus</taxon>
        <taxon>Plenodomus lingam/Leptosphaeria maculans species complex</taxon>
    </lineage>
</organism>
<evidence type="ECO:0000256" key="2">
    <source>
        <dbReference type="ARBA" id="ARBA00010617"/>
    </source>
</evidence>
<dbReference type="GO" id="GO:0004497">
    <property type="term" value="F:monooxygenase activity"/>
    <property type="evidence" value="ECO:0007669"/>
    <property type="project" value="InterPro"/>
</dbReference>
<dbReference type="InParanoid" id="E5A5P0"/>
<evidence type="ECO:0000256" key="1">
    <source>
        <dbReference type="ARBA" id="ARBA00001971"/>
    </source>
</evidence>
<protein>
    <recommendedName>
        <fullName evidence="8">Cytochrome P450</fullName>
    </recommendedName>
</protein>
<dbReference type="HOGENOM" id="CLU_2904624_0_0_1"/>
<evidence type="ECO:0000256" key="4">
    <source>
        <dbReference type="ARBA" id="ARBA00023002"/>
    </source>
</evidence>
<dbReference type="VEuPathDB" id="FungiDB:LEMA_uP081770.1"/>
<dbReference type="OrthoDB" id="1844152at2759"/>
<reference evidence="7" key="1">
    <citation type="journal article" date="2011" name="Nat. Commun.">
        <title>Effector diversification within compartments of the Leptosphaeria maculans genome affected by Repeat-Induced Point mutations.</title>
        <authorList>
            <person name="Rouxel T."/>
            <person name="Grandaubert J."/>
            <person name="Hane J.K."/>
            <person name="Hoede C."/>
            <person name="van de Wouw A.P."/>
            <person name="Couloux A."/>
            <person name="Dominguez V."/>
            <person name="Anthouard V."/>
            <person name="Bally P."/>
            <person name="Bourras S."/>
            <person name="Cozijnsen A.J."/>
            <person name="Ciuffetti L.M."/>
            <person name="Degrave A."/>
            <person name="Dilmaghani A."/>
            <person name="Duret L."/>
            <person name="Fudal I."/>
            <person name="Goodwin S.B."/>
            <person name="Gout L."/>
            <person name="Glaser N."/>
            <person name="Linglin J."/>
            <person name="Kema G.H.J."/>
            <person name="Lapalu N."/>
            <person name="Lawrence C.B."/>
            <person name="May K."/>
            <person name="Meyer M."/>
            <person name="Ollivier B."/>
            <person name="Poulain J."/>
            <person name="Schoch C.L."/>
            <person name="Simon A."/>
            <person name="Spatafora J.W."/>
            <person name="Stachowiak A."/>
            <person name="Turgeon B.G."/>
            <person name="Tyler B.M."/>
            <person name="Vincent D."/>
            <person name="Weissenbach J."/>
            <person name="Amselem J."/>
            <person name="Quesneville H."/>
            <person name="Oliver R.P."/>
            <person name="Wincker P."/>
            <person name="Balesdent M.-H."/>
            <person name="Howlett B.J."/>
        </authorList>
    </citation>
    <scope>NUCLEOTIDE SEQUENCE [LARGE SCALE GENOMIC DNA]</scope>
    <source>
        <strain evidence="7">JN3 / isolate v23.1.3 / race Av1-4-5-6-7-8</strain>
    </source>
</reference>
<dbReference type="SUPFAM" id="SSF48264">
    <property type="entry name" value="Cytochrome P450"/>
    <property type="match status" value="1"/>
</dbReference>
<dbReference type="GO" id="GO:0016705">
    <property type="term" value="F:oxidoreductase activity, acting on paired donors, with incorporation or reduction of molecular oxygen"/>
    <property type="evidence" value="ECO:0007669"/>
    <property type="project" value="InterPro"/>
</dbReference>
<proteinExistence type="inferred from homology"/>
<comment type="similarity">
    <text evidence="2">Belongs to the cytochrome P450 family.</text>
</comment>
<name>E5A5P0_LEPMJ</name>
<sequence length="62" mass="6954">MSCPGRYFAVHSIKAIVVGLLLRYDVEFEKKDGEERGRPRNVQAGNVIIPDPSVMVRVRARG</sequence>
<dbReference type="PANTHER" id="PTHR46206">
    <property type="entry name" value="CYTOCHROME P450"/>
    <property type="match status" value="1"/>
</dbReference>
<keyword evidence="3" id="KW-0479">Metal-binding</keyword>
<dbReference type="InterPro" id="IPR036396">
    <property type="entry name" value="Cyt_P450_sf"/>
</dbReference>
<evidence type="ECO:0000256" key="3">
    <source>
        <dbReference type="ARBA" id="ARBA00022723"/>
    </source>
</evidence>
<dbReference type="AlphaFoldDB" id="E5A5P0"/>
<comment type="cofactor">
    <cofactor evidence="1">
        <name>heme</name>
        <dbReference type="ChEBI" id="CHEBI:30413"/>
    </cofactor>
</comment>
<evidence type="ECO:0000313" key="7">
    <source>
        <dbReference type="Proteomes" id="UP000002668"/>
    </source>
</evidence>
<keyword evidence="7" id="KW-1185">Reference proteome</keyword>
<accession>E5A5P0</accession>
<evidence type="ECO:0000256" key="5">
    <source>
        <dbReference type="ARBA" id="ARBA00023004"/>
    </source>
</evidence>